<comment type="caution">
    <text evidence="3">The sequence shown here is derived from an EMBL/GenBank/DDBJ whole genome shotgun (WGS) entry which is preliminary data.</text>
</comment>
<feature type="region of interest" description="Disordered" evidence="2">
    <location>
        <begin position="472"/>
        <end position="497"/>
    </location>
</feature>
<dbReference type="InterPro" id="IPR052831">
    <property type="entry name" value="Apoptosis_promoter"/>
</dbReference>
<dbReference type="Pfam" id="PF16021">
    <property type="entry name" value="PDCD7"/>
    <property type="match status" value="1"/>
</dbReference>
<dbReference type="GO" id="GO:0005689">
    <property type="term" value="C:U12-type spliceosomal complex"/>
    <property type="evidence" value="ECO:0007669"/>
    <property type="project" value="TreeGrafter"/>
</dbReference>
<accession>A0A484DN19</accession>
<dbReference type="PANTHER" id="PTHR48190">
    <property type="entry name" value="PROGRAMMED CELL DEATH PROTEIN 7"/>
    <property type="match status" value="1"/>
</dbReference>
<evidence type="ECO:0000256" key="1">
    <source>
        <dbReference type="SAM" id="Coils"/>
    </source>
</evidence>
<dbReference type="Proteomes" id="UP000295070">
    <property type="component" value="Chromosome 1"/>
</dbReference>
<feature type="region of interest" description="Disordered" evidence="2">
    <location>
        <begin position="183"/>
        <end position="208"/>
    </location>
</feature>
<feature type="region of interest" description="Disordered" evidence="2">
    <location>
        <begin position="1"/>
        <end position="46"/>
    </location>
</feature>
<feature type="coiled-coil region" evidence="1">
    <location>
        <begin position="399"/>
        <end position="429"/>
    </location>
</feature>
<dbReference type="EMBL" id="SCKG01000001">
    <property type="protein sequence ID" value="TDH16786.1"/>
    <property type="molecule type" value="Genomic_DNA"/>
</dbReference>
<feature type="compositionally biased region" description="Basic and acidic residues" evidence="2">
    <location>
        <begin position="131"/>
        <end position="141"/>
    </location>
</feature>
<evidence type="ECO:0000313" key="4">
    <source>
        <dbReference type="Proteomes" id="UP000295070"/>
    </source>
</evidence>
<feature type="region of interest" description="Disordered" evidence="2">
    <location>
        <begin position="117"/>
        <end position="158"/>
    </location>
</feature>
<gene>
    <name evidence="3" type="ORF">EPR50_G00001610</name>
</gene>
<keyword evidence="1" id="KW-0175">Coiled coil</keyword>
<sequence>MDNMYQPASSDTQPPPVYSGGYSANRAPPSSTQPGHTAPPWTPSQGYDAHPYGFRCDFPAQSPGGGSFGGPGLALPYGFDPSVPPPPFGCPPPGHFPNMVPSAPVNIYSSRGAFPPQLRPCPQATGYAPDRSQKQQHHYEDFSASGARFPPQGKDDRIPEDETVLQRRQDQQWLARFLQDREQNSKSLQARHKTPHSSVPEQRAAPCSSVPEQRAAPCSSVAELRAAPCSSVPEQRAAPCSSVPEQRAAPCSSVPEQRAAPCSSVAELRAALYGAAHIVSQLAESCEILRNNVENECVWANSYLKALQVKRELQDRLAVLGASECLESWKTKVSRVAKRRARLRRARRELQLEQTEREERIADKEAAINTWRMQQIRLVEERKKELELKLAADSVLCEVRKKQADVKRMQEVLRSLEKLRRLRKEAASRKGIVTERSCDEAFSSRLQQLSAVMKRRTAVYSAEEKALMVMLEGEQEEERRREQEKRGRKERERQLQRKRRADAMLFGDELPADSVLQPFRQYYTEAERSLHALLHIRRQWDAFVVPADHPDGSPVPQGWVLPKDPSDQAWASALHTAHSEGHGPL</sequence>
<dbReference type="AlphaFoldDB" id="A0A484DN19"/>
<feature type="compositionally biased region" description="Polar residues" evidence="2">
    <location>
        <begin position="1"/>
        <end position="12"/>
    </location>
</feature>
<dbReference type="InterPro" id="IPR031974">
    <property type="entry name" value="PDCD7"/>
</dbReference>
<dbReference type="STRING" id="8167.A0A484DN19"/>
<evidence type="ECO:0000313" key="3">
    <source>
        <dbReference type="EMBL" id="TDH16786.1"/>
    </source>
</evidence>
<protein>
    <recommendedName>
        <fullName evidence="5">Programmed cell death protein 7</fullName>
    </recommendedName>
</protein>
<reference evidence="3 4" key="1">
    <citation type="submission" date="2019-01" db="EMBL/GenBank/DDBJ databases">
        <title>A chromosome-scale genome assembly of the yellow perch, Perca flavescens.</title>
        <authorList>
            <person name="Feron R."/>
            <person name="Morvezen R."/>
            <person name="Bestin A."/>
            <person name="Haffray P."/>
            <person name="Klopp C."/>
            <person name="Zahm M."/>
            <person name="Cabau C."/>
            <person name="Roques C."/>
            <person name="Donnadieu C."/>
            <person name="Bouchez O."/>
            <person name="Christie M."/>
            <person name="Larson W."/>
            <person name="Guiguen Y."/>
        </authorList>
    </citation>
    <scope>NUCLEOTIDE SEQUENCE [LARGE SCALE GENOMIC DNA]</scope>
    <source>
        <strain evidence="3">YP-PL-M2</strain>
        <tissue evidence="3">Blood</tissue>
    </source>
</reference>
<feature type="coiled-coil region" evidence="1">
    <location>
        <begin position="333"/>
        <end position="360"/>
    </location>
</feature>
<keyword evidence="4" id="KW-1185">Reference proteome</keyword>
<feature type="compositionally biased region" description="Basic and acidic residues" evidence="2">
    <location>
        <begin position="477"/>
        <end position="495"/>
    </location>
</feature>
<evidence type="ECO:0008006" key="5">
    <source>
        <dbReference type="Google" id="ProtNLM"/>
    </source>
</evidence>
<dbReference type="PANTHER" id="PTHR48190:SF2">
    <property type="entry name" value="PROGRAMMED CELL DEATH PROTEIN 7"/>
    <property type="match status" value="1"/>
</dbReference>
<name>A0A484DN19_PERFV</name>
<proteinExistence type="predicted"/>
<evidence type="ECO:0000256" key="2">
    <source>
        <dbReference type="SAM" id="MobiDB-lite"/>
    </source>
</evidence>
<organism evidence="3 4">
    <name type="scientific">Perca flavescens</name>
    <name type="common">American yellow perch</name>
    <name type="synonym">Morone flavescens</name>
    <dbReference type="NCBI Taxonomy" id="8167"/>
    <lineage>
        <taxon>Eukaryota</taxon>
        <taxon>Metazoa</taxon>
        <taxon>Chordata</taxon>
        <taxon>Craniata</taxon>
        <taxon>Vertebrata</taxon>
        <taxon>Euteleostomi</taxon>
        <taxon>Actinopterygii</taxon>
        <taxon>Neopterygii</taxon>
        <taxon>Teleostei</taxon>
        <taxon>Neoteleostei</taxon>
        <taxon>Acanthomorphata</taxon>
        <taxon>Eupercaria</taxon>
        <taxon>Perciformes</taxon>
        <taxon>Percoidei</taxon>
        <taxon>Percidae</taxon>
        <taxon>Percinae</taxon>
        <taxon>Perca</taxon>
    </lineage>
</organism>